<evidence type="ECO:0000313" key="4">
    <source>
        <dbReference type="Proteomes" id="UP001296873"/>
    </source>
</evidence>
<comment type="caution">
    <text evidence="3">The sequence shown here is derived from an EMBL/GenBank/DDBJ whole genome shotgun (WGS) entry which is preliminary data.</text>
</comment>
<dbReference type="EMBL" id="NRRL01000001">
    <property type="protein sequence ID" value="MBK1666450.1"/>
    <property type="molecule type" value="Genomic_DNA"/>
</dbReference>
<dbReference type="InterPro" id="IPR036465">
    <property type="entry name" value="vWFA_dom_sf"/>
</dbReference>
<name>A0ABS1D7X8_9PROT</name>
<dbReference type="SUPFAM" id="SSF53300">
    <property type="entry name" value="vWA-like"/>
    <property type="match status" value="1"/>
</dbReference>
<gene>
    <name evidence="3" type="ORF">CKO28_00150</name>
</gene>
<reference evidence="3 4" key="1">
    <citation type="journal article" date="2020" name="Microorganisms">
        <title>Osmotic Adaptation and Compatible Solute Biosynthesis of Phototrophic Bacteria as Revealed from Genome Analyses.</title>
        <authorList>
            <person name="Imhoff J.F."/>
            <person name="Rahn T."/>
            <person name="Kunzel S."/>
            <person name="Keller A."/>
            <person name="Neulinger S.C."/>
        </authorList>
    </citation>
    <scope>NUCLEOTIDE SEQUENCE [LARGE SCALE GENOMIC DNA]</scope>
    <source>
        <strain evidence="3 4">DSM 9895</strain>
    </source>
</reference>
<evidence type="ECO:0000313" key="3">
    <source>
        <dbReference type="EMBL" id="MBK1666450.1"/>
    </source>
</evidence>
<dbReference type="InterPro" id="IPR051928">
    <property type="entry name" value="NorD/CobT"/>
</dbReference>
<dbReference type="InterPro" id="IPR025861">
    <property type="entry name" value="CobT_VWA_dom"/>
</dbReference>
<feature type="compositionally biased region" description="Gly residues" evidence="1">
    <location>
        <begin position="263"/>
        <end position="277"/>
    </location>
</feature>
<feature type="region of interest" description="Disordered" evidence="1">
    <location>
        <begin position="239"/>
        <end position="315"/>
    </location>
</feature>
<dbReference type="Proteomes" id="UP001296873">
    <property type="component" value="Unassembled WGS sequence"/>
</dbReference>
<dbReference type="RefSeq" id="WP_200338449.1">
    <property type="nucleotide sequence ID" value="NZ_NRRL01000001.1"/>
</dbReference>
<dbReference type="InterPro" id="IPR002035">
    <property type="entry name" value="VWF_A"/>
</dbReference>
<feature type="region of interest" description="Disordered" evidence="1">
    <location>
        <begin position="1"/>
        <end position="22"/>
    </location>
</feature>
<proteinExistence type="predicted"/>
<feature type="compositionally biased region" description="Gly residues" evidence="1">
    <location>
        <begin position="285"/>
        <end position="300"/>
    </location>
</feature>
<keyword evidence="4" id="KW-1185">Reference proteome</keyword>
<dbReference type="SMART" id="SM00327">
    <property type="entry name" value="VWA"/>
    <property type="match status" value="1"/>
</dbReference>
<dbReference type="PROSITE" id="PS50234">
    <property type="entry name" value="VWFA"/>
    <property type="match status" value="1"/>
</dbReference>
<accession>A0ABS1D7X8</accession>
<protein>
    <recommendedName>
        <fullName evidence="2">VWFA domain-containing protein</fullName>
    </recommendedName>
</protein>
<feature type="domain" description="VWFA" evidence="2">
    <location>
        <begin position="422"/>
        <end position="620"/>
    </location>
</feature>
<sequence>MRGATAAAQQGQTNQPAQTPTNVMAGDQGILAHELMVEIMGIVPTFGNTKINVGFYGDEAFASDQLNYVNIPQLPPQLVVPTPIAMELRGFAAHEASHLIWTDWDFMENGRTDAEKKDALLHHVWNAIEDYMIERNFLEIYPGAHKNFTATEIRCCAKYMEQWRQKPDIAKDLRIVGTVALTWARSIYFGLKTQSSKDCMDTMPVTLQQRVWTWFNQIIDVESSEECFQHARRIAEEIRKDPFDPNDPPADPNHDPLANQQQGQGGQSQGGIGGNGAGQQSPQGNAGGGLSNGGSGGGQQNGPTPMGVGHSLNDAFDDMGVEKQSHYTQSYAITSNAAEGPAADVLADPQGTQRAQDAQAKIADQVGITSRTLRRALRTISRERWRGGRNDGLLDGDHLTQAVMGAPDIYRKKRKAEKIDTAVEVVVDCSDSMRGQKLKVCQQLGLVLHQAFAGTPIKYEMIGYTCTDDEQNLPQSAQVLIQAMQARGEEADVRAIPVYVFKDFEANHSAALTSLGNMTEVPRGGTPTTDAIYAAHKRLAKRPERRHVMFVLTDGASDDNQACKRAVEAVEKCGVTVLGLGIQSDAVKGCFKNWASVSDAKDISAAVLGTLAKAILGDKLKKGMLPSYSAAHLHDV</sequence>
<dbReference type="PANTHER" id="PTHR41248:SF1">
    <property type="entry name" value="NORD PROTEIN"/>
    <property type="match status" value="1"/>
</dbReference>
<evidence type="ECO:0000259" key="2">
    <source>
        <dbReference type="PROSITE" id="PS50234"/>
    </source>
</evidence>
<dbReference type="Pfam" id="PF11775">
    <property type="entry name" value="CobT_C"/>
    <property type="match status" value="1"/>
</dbReference>
<organism evidence="3 4">
    <name type="scientific">Rhodovibrio sodomensis</name>
    <dbReference type="NCBI Taxonomy" id="1088"/>
    <lineage>
        <taxon>Bacteria</taxon>
        <taxon>Pseudomonadati</taxon>
        <taxon>Pseudomonadota</taxon>
        <taxon>Alphaproteobacteria</taxon>
        <taxon>Rhodospirillales</taxon>
        <taxon>Rhodovibrionaceae</taxon>
        <taxon>Rhodovibrio</taxon>
    </lineage>
</organism>
<dbReference type="PANTHER" id="PTHR41248">
    <property type="entry name" value="NORD PROTEIN"/>
    <property type="match status" value="1"/>
</dbReference>
<evidence type="ECO:0000256" key="1">
    <source>
        <dbReference type="SAM" id="MobiDB-lite"/>
    </source>
</evidence>
<dbReference type="Gene3D" id="3.40.50.410">
    <property type="entry name" value="von Willebrand factor, type A domain"/>
    <property type="match status" value="1"/>
</dbReference>